<dbReference type="Proteomes" id="UP001479436">
    <property type="component" value="Unassembled WGS sequence"/>
</dbReference>
<gene>
    <name evidence="2" type="ORF">K7432_007080</name>
</gene>
<comment type="caution">
    <text evidence="2">The sequence shown here is derived from an EMBL/GenBank/DDBJ whole genome shotgun (WGS) entry which is preliminary data.</text>
</comment>
<evidence type="ECO:0000313" key="3">
    <source>
        <dbReference type="Proteomes" id="UP001479436"/>
    </source>
</evidence>
<protein>
    <submittedName>
        <fullName evidence="2">Uncharacterized protein</fullName>
    </submittedName>
</protein>
<evidence type="ECO:0000256" key="1">
    <source>
        <dbReference type="SAM" id="MobiDB-lite"/>
    </source>
</evidence>
<keyword evidence="3" id="KW-1185">Reference proteome</keyword>
<organism evidence="2 3">
    <name type="scientific">Basidiobolus ranarum</name>
    <dbReference type="NCBI Taxonomy" id="34480"/>
    <lineage>
        <taxon>Eukaryota</taxon>
        <taxon>Fungi</taxon>
        <taxon>Fungi incertae sedis</taxon>
        <taxon>Zoopagomycota</taxon>
        <taxon>Entomophthoromycotina</taxon>
        <taxon>Basidiobolomycetes</taxon>
        <taxon>Basidiobolales</taxon>
        <taxon>Basidiobolaceae</taxon>
        <taxon>Basidiobolus</taxon>
    </lineage>
</organism>
<proteinExistence type="predicted"/>
<name>A0ABR2WU70_9FUNG</name>
<feature type="compositionally biased region" description="Polar residues" evidence="1">
    <location>
        <begin position="21"/>
        <end position="40"/>
    </location>
</feature>
<dbReference type="EMBL" id="JASJQH010000335">
    <property type="protein sequence ID" value="KAK9764966.1"/>
    <property type="molecule type" value="Genomic_DNA"/>
</dbReference>
<sequence length="126" mass="14657">MTYLKHLRRKISYDYQALEKSPTSMPPKTNNFLHCPSSKSPPRRWDSLILKDWLDFRCNSYGIIEDKSSLPGFEELLNNEQTIQPALHSRDHDLTIPQIQIYFEGSFWDTLSSPSSADPLKMIPSR</sequence>
<evidence type="ECO:0000313" key="2">
    <source>
        <dbReference type="EMBL" id="KAK9764966.1"/>
    </source>
</evidence>
<accession>A0ABR2WU70</accession>
<feature type="region of interest" description="Disordered" evidence="1">
    <location>
        <begin position="20"/>
        <end position="41"/>
    </location>
</feature>
<reference evidence="2 3" key="1">
    <citation type="submission" date="2023-04" db="EMBL/GenBank/DDBJ databases">
        <title>Genome of Basidiobolus ranarum AG-B5.</title>
        <authorList>
            <person name="Stajich J.E."/>
            <person name="Carter-House D."/>
            <person name="Gryganskyi A."/>
        </authorList>
    </citation>
    <scope>NUCLEOTIDE SEQUENCE [LARGE SCALE GENOMIC DNA]</scope>
    <source>
        <strain evidence="2 3">AG-B5</strain>
    </source>
</reference>